<proteinExistence type="predicted"/>
<dbReference type="PANTHER" id="PTHR16134:SF119">
    <property type="entry name" value="AT02038P-RELATED"/>
    <property type="match status" value="1"/>
</dbReference>
<dbReference type="AlphaFoldDB" id="A0AA38PA00"/>
<organism evidence="2 3">
    <name type="scientific">Lentinula raphanica</name>
    <dbReference type="NCBI Taxonomy" id="153919"/>
    <lineage>
        <taxon>Eukaryota</taxon>
        <taxon>Fungi</taxon>
        <taxon>Dikarya</taxon>
        <taxon>Basidiomycota</taxon>
        <taxon>Agaricomycotina</taxon>
        <taxon>Agaricomycetes</taxon>
        <taxon>Agaricomycetidae</taxon>
        <taxon>Agaricales</taxon>
        <taxon>Marasmiineae</taxon>
        <taxon>Omphalotaceae</taxon>
        <taxon>Lentinula</taxon>
    </lineage>
</organism>
<dbReference type="Proteomes" id="UP001163846">
    <property type="component" value="Unassembled WGS sequence"/>
</dbReference>
<evidence type="ECO:0008006" key="4">
    <source>
        <dbReference type="Google" id="ProtNLM"/>
    </source>
</evidence>
<comment type="caution">
    <text evidence="2">The sequence shown here is derived from an EMBL/GenBank/DDBJ whole genome shotgun (WGS) entry which is preliminary data.</text>
</comment>
<accession>A0AA38PA00</accession>
<keyword evidence="1" id="KW-1133">Transmembrane helix</keyword>
<evidence type="ECO:0000313" key="2">
    <source>
        <dbReference type="EMBL" id="KAJ3838870.1"/>
    </source>
</evidence>
<protein>
    <recommendedName>
        <fullName evidence="4">F-box domain-containing protein</fullName>
    </recommendedName>
</protein>
<keyword evidence="1" id="KW-0472">Membrane</keyword>
<dbReference type="InterPro" id="IPR032675">
    <property type="entry name" value="LRR_dom_sf"/>
</dbReference>
<sequence length="571" mass="64122">MPALSLADVPGDLLLEIASYLECRADVYNLCLTNHRFFATVSSVLYASVTLNSAEQCTTTLNMLRRHPYIARHVRELVVKPGQLSSSDNQFNHSEKASSAVRDIAMSRVLDALVKFTWDFDDLPVYDDMWFALRVCCPQLRYVGTSVGTRVPNLHSHLFDFVDLRGFSLYLKQGFFESHLDIFSDEQQPTSRRFWDMLMHKCPNLQELVIDGVSPFPVDARPLSRARWPNLRRLVLGDVAVDWLPGDALAAPDAKSPFIEFLEAHPNLQSLGLSRSNVSHARLATMAPDTIKLRSFTGTLEQLQSIPHMHKYLDSVAFREPMRTRDVTALAVASLLQKLTSLTKLKISFMLHSMYDSGNLLRSLIASCPNLTHLELACGHKPSLQLELFAKTIRGFSKLRVLHLTVVKYPGDETLAAGAARIAMTNPRIKHFSLTLLPPSYPFGFPLPVLNFLPLPYRSKDSGSFTLTCDKHGLPQTLRGFERRRLTWPFGLGQTGRTKRYINDLRPAGSPGKRKSGLKGVFQLMTESSAAGEEMRIMVFCALMVFLALWGCWVGNRVGREDQLALRLVSS</sequence>
<evidence type="ECO:0000313" key="3">
    <source>
        <dbReference type="Proteomes" id="UP001163846"/>
    </source>
</evidence>
<dbReference type="EMBL" id="MU806159">
    <property type="protein sequence ID" value="KAJ3838870.1"/>
    <property type="molecule type" value="Genomic_DNA"/>
</dbReference>
<dbReference type="SUPFAM" id="SSF52047">
    <property type="entry name" value="RNI-like"/>
    <property type="match status" value="1"/>
</dbReference>
<feature type="transmembrane region" description="Helical" evidence="1">
    <location>
        <begin position="535"/>
        <end position="554"/>
    </location>
</feature>
<dbReference type="Gene3D" id="3.80.10.10">
    <property type="entry name" value="Ribonuclease Inhibitor"/>
    <property type="match status" value="1"/>
</dbReference>
<dbReference type="PANTHER" id="PTHR16134">
    <property type="entry name" value="F-BOX/TPR REPEAT PROTEIN POF3"/>
    <property type="match status" value="1"/>
</dbReference>
<keyword evidence="3" id="KW-1185">Reference proteome</keyword>
<name>A0AA38PA00_9AGAR</name>
<gene>
    <name evidence="2" type="ORF">F5878DRAFT_536609</name>
</gene>
<evidence type="ECO:0000256" key="1">
    <source>
        <dbReference type="SAM" id="Phobius"/>
    </source>
</evidence>
<keyword evidence="1" id="KW-0812">Transmembrane</keyword>
<reference evidence="2" key="1">
    <citation type="submission" date="2022-08" db="EMBL/GenBank/DDBJ databases">
        <authorList>
            <consortium name="DOE Joint Genome Institute"/>
            <person name="Min B."/>
            <person name="Riley R."/>
            <person name="Sierra-Patev S."/>
            <person name="Naranjo-Ortiz M."/>
            <person name="Looney B."/>
            <person name="Konkel Z."/>
            <person name="Slot J.C."/>
            <person name="Sakamoto Y."/>
            <person name="Steenwyk J.L."/>
            <person name="Rokas A."/>
            <person name="Carro J."/>
            <person name="Camarero S."/>
            <person name="Ferreira P."/>
            <person name="Molpeceres G."/>
            <person name="Ruiz-Duenas F.J."/>
            <person name="Serrano A."/>
            <person name="Henrissat B."/>
            <person name="Drula E."/>
            <person name="Hughes K.W."/>
            <person name="Mata J.L."/>
            <person name="Ishikawa N.K."/>
            <person name="Vargas-Isla R."/>
            <person name="Ushijima S."/>
            <person name="Smith C.A."/>
            <person name="Ahrendt S."/>
            <person name="Andreopoulos W."/>
            <person name="He G."/>
            <person name="Labutti K."/>
            <person name="Lipzen A."/>
            <person name="Ng V."/>
            <person name="Sandor L."/>
            <person name="Barry K."/>
            <person name="Martinez A.T."/>
            <person name="Xiao Y."/>
            <person name="Gibbons J.G."/>
            <person name="Terashima K."/>
            <person name="Hibbett D.S."/>
            <person name="Grigoriev I.V."/>
        </authorList>
    </citation>
    <scope>NUCLEOTIDE SEQUENCE</scope>
    <source>
        <strain evidence="2">TFB9207</strain>
    </source>
</reference>